<dbReference type="InterPro" id="IPR022742">
    <property type="entry name" value="Hydrolase_4"/>
</dbReference>
<reference evidence="3 4" key="1">
    <citation type="submission" date="2024-05" db="EMBL/GenBank/DDBJ databases">
        <authorList>
            <person name="Haq I."/>
            <person name="Ullah Z."/>
            <person name="Ahmad R."/>
            <person name="Li M."/>
            <person name="Tong Y."/>
        </authorList>
    </citation>
    <scope>NUCLEOTIDE SEQUENCE [LARGE SCALE GENOMIC DNA]</scope>
    <source>
        <strain evidence="3 4">16A2E</strain>
    </source>
</reference>
<dbReference type="PANTHER" id="PTHR43358">
    <property type="entry name" value="ALPHA/BETA-HYDROLASE"/>
    <property type="match status" value="1"/>
</dbReference>
<dbReference type="InterPro" id="IPR029058">
    <property type="entry name" value="AB_hydrolase_fold"/>
</dbReference>
<organism evidence="3 4">
    <name type="scientific">Ornithinibacillus xuwenensis</name>
    <dbReference type="NCBI Taxonomy" id="3144668"/>
    <lineage>
        <taxon>Bacteria</taxon>
        <taxon>Bacillati</taxon>
        <taxon>Bacillota</taxon>
        <taxon>Bacilli</taxon>
        <taxon>Bacillales</taxon>
        <taxon>Bacillaceae</taxon>
        <taxon>Ornithinibacillus</taxon>
    </lineage>
</organism>
<dbReference type="GO" id="GO:0016787">
    <property type="term" value="F:hydrolase activity"/>
    <property type="evidence" value="ECO:0007669"/>
    <property type="project" value="UniProtKB-KW"/>
</dbReference>
<keyword evidence="1" id="KW-0812">Transmembrane</keyword>
<evidence type="ECO:0000259" key="2">
    <source>
        <dbReference type="Pfam" id="PF12146"/>
    </source>
</evidence>
<dbReference type="RefSeq" id="WP_345825278.1">
    <property type="nucleotide sequence ID" value="NZ_JBDIML010000003.1"/>
</dbReference>
<name>A0ABU9XHP0_9BACI</name>
<keyword evidence="4" id="KW-1185">Reference proteome</keyword>
<dbReference type="InterPro" id="IPR052920">
    <property type="entry name" value="DNA-binding_regulatory"/>
</dbReference>
<proteinExistence type="predicted"/>
<feature type="domain" description="Serine aminopeptidase S33" evidence="2">
    <location>
        <begin position="97"/>
        <end position="208"/>
    </location>
</feature>
<dbReference type="Gene3D" id="3.40.50.1820">
    <property type="entry name" value="alpha/beta hydrolase"/>
    <property type="match status" value="1"/>
</dbReference>
<dbReference type="Pfam" id="PF12146">
    <property type="entry name" value="Hydrolase_4"/>
    <property type="match status" value="1"/>
</dbReference>
<evidence type="ECO:0000256" key="1">
    <source>
        <dbReference type="SAM" id="Phobius"/>
    </source>
</evidence>
<protein>
    <submittedName>
        <fullName evidence="3">Alpha/beta hydrolase</fullName>
    </submittedName>
</protein>
<gene>
    <name evidence="3" type="ORF">ABC228_11465</name>
</gene>
<keyword evidence="1" id="KW-1133">Transmembrane helix</keyword>
<keyword evidence="1" id="KW-0472">Membrane</keyword>
<accession>A0ABU9XHP0</accession>
<dbReference type="Proteomes" id="UP001444625">
    <property type="component" value="Unassembled WGS sequence"/>
</dbReference>
<evidence type="ECO:0000313" key="4">
    <source>
        <dbReference type="Proteomes" id="UP001444625"/>
    </source>
</evidence>
<keyword evidence="3" id="KW-0378">Hydrolase</keyword>
<comment type="caution">
    <text evidence="3">The sequence shown here is derived from an EMBL/GenBank/DDBJ whole genome shotgun (WGS) entry which is preliminary data.</text>
</comment>
<evidence type="ECO:0000313" key="3">
    <source>
        <dbReference type="EMBL" id="MEN2767810.1"/>
    </source>
</evidence>
<dbReference type="EMBL" id="JBDIML010000003">
    <property type="protein sequence ID" value="MEN2767810.1"/>
    <property type="molecule type" value="Genomic_DNA"/>
</dbReference>
<sequence length="316" mass="35345">MKKKLMIIFGSLVGIVVIGLLVAGNYFYAEGIKRGTDIELHSEPEEVNAEASETALSIIAEAEEWYANQEPEVLEIQSYDDLTLKAGFLENDSNSGKVVILAHGYRGQRDQMDDLVKFYDDQGFDVLMPDARGHGESEGDYVGYGWHDRLDYLKWIDLLIRKYDATDIFLHGNSMGAGLVLMTSGEDLPEEVKGIIADSGYTSVKEELEHQLKYLYHLPAFPILDITSGITKVRAGYFFGEASAIEQVKKNTKPLFIIHGDADELVPTEMAYELYEAAGGDKELWIVPNAGHTKAYTVATEEFQQRLQVFIDQALE</sequence>
<dbReference type="PANTHER" id="PTHR43358:SF4">
    <property type="entry name" value="ALPHA_BETA HYDROLASE FOLD-1 DOMAIN-CONTAINING PROTEIN"/>
    <property type="match status" value="1"/>
</dbReference>
<dbReference type="SUPFAM" id="SSF53474">
    <property type="entry name" value="alpha/beta-Hydrolases"/>
    <property type="match status" value="1"/>
</dbReference>
<feature type="transmembrane region" description="Helical" evidence="1">
    <location>
        <begin position="7"/>
        <end position="28"/>
    </location>
</feature>